<dbReference type="RefSeq" id="WP_059350339.1">
    <property type="nucleotide sequence ID" value="NZ_LDYG01000015.1"/>
</dbReference>
<feature type="domain" description="VOC" evidence="1">
    <location>
        <begin position="5"/>
        <end position="129"/>
    </location>
</feature>
<keyword evidence="2" id="KW-0223">Dioxygenase</keyword>
<dbReference type="PANTHER" id="PTHR36110:SF2">
    <property type="entry name" value="RING-CLEAVING DIOXYGENASE MHQE-RELATED"/>
    <property type="match status" value="1"/>
</dbReference>
<gene>
    <name evidence="2" type="ORF">Q75_03115</name>
</gene>
<accession>A0A147KB84</accession>
<organism evidence="2 3">
    <name type="scientific">Bacillus coahuilensis p1.1.43</name>
    <dbReference type="NCBI Taxonomy" id="1150625"/>
    <lineage>
        <taxon>Bacteria</taxon>
        <taxon>Bacillati</taxon>
        <taxon>Bacillota</taxon>
        <taxon>Bacilli</taxon>
        <taxon>Bacillales</taxon>
        <taxon>Bacillaceae</taxon>
        <taxon>Bacillus</taxon>
    </lineage>
</organism>
<dbReference type="PATRIC" id="fig|1150625.3.peg.650"/>
<evidence type="ECO:0000313" key="2">
    <source>
        <dbReference type="EMBL" id="KUP08291.1"/>
    </source>
</evidence>
<keyword evidence="3" id="KW-1185">Reference proteome</keyword>
<dbReference type="InterPro" id="IPR052537">
    <property type="entry name" value="Extradiol_RC_dioxygenase"/>
</dbReference>
<keyword evidence="2" id="KW-0560">Oxidoreductase</keyword>
<dbReference type="EMBL" id="LDYG01000015">
    <property type="protein sequence ID" value="KUP08291.1"/>
    <property type="molecule type" value="Genomic_DNA"/>
</dbReference>
<dbReference type="Proteomes" id="UP000074108">
    <property type="component" value="Unassembled WGS sequence"/>
</dbReference>
<dbReference type="InterPro" id="IPR029068">
    <property type="entry name" value="Glyas_Bleomycin-R_OHBP_Dase"/>
</dbReference>
<dbReference type="AlphaFoldDB" id="A0A147KB84"/>
<dbReference type="InterPro" id="IPR004360">
    <property type="entry name" value="Glyas_Fos-R_dOase_dom"/>
</dbReference>
<proteinExistence type="predicted"/>
<evidence type="ECO:0000259" key="1">
    <source>
        <dbReference type="PROSITE" id="PS51819"/>
    </source>
</evidence>
<name>A0A147KB84_9BACI</name>
<dbReference type="Pfam" id="PF00903">
    <property type="entry name" value="Glyoxalase"/>
    <property type="match status" value="1"/>
</dbReference>
<dbReference type="SUPFAM" id="SSF54593">
    <property type="entry name" value="Glyoxalase/Bleomycin resistance protein/Dihydroxybiphenyl dioxygenase"/>
    <property type="match status" value="1"/>
</dbReference>
<protein>
    <submittedName>
        <fullName evidence="2">Ring-cleaving dioxygenase</fullName>
    </submittedName>
</protein>
<dbReference type="PANTHER" id="PTHR36110">
    <property type="entry name" value="RING-CLEAVING DIOXYGENASE MHQE-RELATED"/>
    <property type="match status" value="1"/>
</dbReference>
<dbReference type="PROSITE" id="PS51819">
    <property type="entry name" value="VOC"/>
    <property type="match status" value="2"/>
</dbReference>
<sequence>MKTLGIHHISAIVGHPQVTIDFYATVLGLRLVKQTVNFDDPSTYHLYFGNQEGEPGTIITFFPWPGARQGKIGDGQVGVTSYVIPKGSKKFWKKRLASFDIKVEETNRFGEDYLQFNDSQGLQLELVERADGKKNTWEFAGVSSDAAIQGFAGAILFSSHPFSTGELLHTGMGLQKIGEDADYTRYRSEGSIGNVIDVKKIPMGRGRSGAGTVHHLAFRAKDDHDQLQWKEHIEHLGYVVTPVKDRNYFHAVYFRERGGLLFEIATDPPGFTQDEDIEALGKALKLPPQYEERREQIESILLPIEVKDHIN</sequence>
<dbReference type="GO" id="GO:0051213">
    <property type="term" value="F:dioxygenase activity"/>
    <property type="evidence" value="ECO:0007669"/>
    <property type="project" value="UniProtKB-KW"/>
</dbReference>
<dbReference type="Gene3D" id="3.10.180.10">
    <property type="entry name" value="2,3-Dihydroxybiphenyl 1,2-Dioxygenase, domain 1"/>
    <property type="match status" value="2"/>
</dbReference>
<dbReference type="OrthoDB" id="9785698at2"/>
<dbReference type="CDD" id="cd08347">
    <property type="entry name" value="PcpA_C_like"/>
    <property type="match status" value="1"/>
</dbReference>
<dbReference type="InterPro" id="IPR037523">
    <property type="entry name" value="VOC_core"/>
</dbReference>
<comment type="caution">
    <text evidence="2">The sequence shown here is derived from an EMBL/GenBank/DDBJ whole genome shotgun (WGS) entry which is preliminary data.</text>
</comment>
<evidence type="ECO:0000313" key="3">
    <source>
        <dbReference type="Proteomes" id="UP000074108"/>
    </source>
</evidence>
<reference evidence="2 3" key="1">
    <citation type="journal article" date="2016" name="Front. Microbiol.">
        <title>Microevolution Analysis of Bacillus coahuilensis Unveils Differences in Phosphorus Acquisition Strategies and Their Regulation.</title>
        <authorList>
            <person name="Gomez-Lunar Z."/>
            <person name="Hernandez-Gonzalez I."/>
            <person name="Rodriguez-Torres M.D."/>
            <person name="Souza V."/>
            <person name="Olmedo-Alvarez G."/>
        </authorList>
    </citation>
    <scope>NUCLEOTIDE SEQUENCE [LARGE SCALE GENOMIC DNA]</scope>
    <source>
        <strain evidence="3">p1.1.43</strain>
    </source>
</reference>
<dbReference type="STRING" id="1150625.Q75_03115"/>
<dbReference type="CDD" id="cd08346">
    <property type="entry name" value="PcpA_N_like"/>
    <property type="match status" value="1"/>
</dbReference>
<feature type="domain" description="VOC" evidence="1">
    <location>
        <begin position="150"/>
        <end position="267"/>
    </location>
</feature>